<accession>A0A9N9H087</accession>
<gene>
    <name evidence="2" type="ORF">CPELLU_LOCUS9149</name>
</gene>
<feature type="region of interest" description="Disordered" evidence="1">
    <location>
        <begin position="237"/>
        <end position="263"/>
    </location>
</feature>
<evidence type="ECO:0000313" key="3">
    <source>
        <dbReference type="Proteomes" id="UP000789759"/>
    </source>
</evidence>
<protein>
    <submittedName>
        <fullName evidence="2">380_t:CDS:1</fullName>
    </submittedName>
</protein>
<evidence type="ECO:0000313" key="2">
    <source>
        <dbReference type="EMBL" id="CAG8647135.1"/>
    </source>
</evidence>
<keyword evidence="3" id="KW-1185">Reference proteome</keyword>
<sequence>MSFHTTVIIIIVTKEDFISLTQGFAKYQMSKNDFSVVRWKYFYPFNQPYTEFSIGDIIMFMDKFIVENLEQYISVSYACVVVANDPDREFEANEIPLSTPHCMFPALVSCKPKDCRESTYFDARYYQYNSNMNSRNVHMKLRIFYPTNALRFSYLHVNHSIKIGRMFIVSGFVKRITSDFIIVKLTDLDFISTNANTIQDVQVSTSSIASDNQSDIDLITEDVNSTTSQVLKRSHVIMSRSSKQSTSSSSVTSNSTTPFPTSITPININSETFQIQKEKINYVLKDDVLEYLHEQNVEEEQIKKEVRES</sequence>
<dbReference type="OrthoDB" id="2439074at2759"/>
<comment type="caution">
    <text evidence="2">The sequence shown here is derived from an EMBL/GenBank/DDBJ whole genome shotgun (WGS) entry which is preliminary data.</text>
</comment>
<organism evidence="2 3">
    <name type="scientific">Cetraspora pellucida</name>
    <dbReference type="NCBI Taxonomy" id="1433469"/>
    <lineage>
        <taxon>Eukaryota</taxon>
        <taxon>Fungi</taxon>
        <taxon>Fungi incertae sedis</taxon>
        <taxon>Mucoromycota</taxon>
        <taxon>Glomeromycotina</taxon>
        <taxon>Glomeromycetes</taxon>
        <taxon>Diversisporales</taxon>
        <taxon>Gigasporaceae</taxon>
        <taxon>Cetraspora</taxon>
    </lineage>
</organism>
<reference evidence="2" key="1">
    <citation type="submission" date="2021-06" db="EMBL/GenBank/DDBJ databases">
        <authorList>
            <person name="Kallberg Y."/>
            <person name="Tangrot J."/>
            <person name="Rosling A."/>
        </authorList>
    </citation>
    <scope>NUCLEOTIDE SEQUENCE</scope>
    <source>
        <strain evidence="2">FL966</strain>
    </source>
</reference>
<dbReference type="Proteomes" id="UP000789759">
    <property type="component" value="Unassembled WGS sequence"/>
</dbReference>
<feature type="compositionally biased region" description="Low complexity" evidence="1">
    <location>
        <begin position="239"/>
        <end position="263"/>
    </location>
</feature>
<name>A0A9N9H087_9GLOM</name>
<dbReference type="AlphaFoldDB" id="A0A9N9H087"/>
<proteinExistence type="predicted"/>
<evidence type="ECO:0000256" key="1">
    <source>
        <dbReference type="SAM" id="MobiDB-lite"/>
    </source>
</evidence>
<dbReference type="EMBL" id="CAJVQA010006833">
    <property type="protein sequence ID" value="CAG8647135.1"/>
    <property type="molecule type" value="Genomic_DNA"/>
</dbReference>